<dbReference type="AlphaFoldDB" id="A0AAT9HWA5"/>
<organism evidence="2">
    <name type="scientific">Streptomyces haneummycinicus</name>
    <dbReference type="NCBI Taxonomy" id="3074435"/>
    <lineage>
        <taxon>Bacteria</taxon>
        <taxon>Bacillati</taxon>
        <taxon>Actinomycetota</taxon>
        <taxon>Actinomycetes</taxon>
        <taxon>Kitasatosporales</taxon>
        <taxon>Streptomycetaceae</taxon>
        <taxon>Streptomyces</taxon>
    </lineage>
</organism>
<proteinExistence type="predicted"/>
<feature type="region of interest" description="Disordered" evidence="1">
    <location>
        <begin position="71"/>
        <end position="131"/>
    </location>
</feature>
<sequence>MPVGDLDDDRAGLLLQPARQAYLGTGVHHGVGDEFTGDQRGVVADPAGEVFRAGRRQLRPLPERLAQYGAGGTRCEGAPGQGRVHPRALARAGDARGGLPLGRNGPHGRLPGSSYEENSIAADRVTDGTRP</sequence>
<protein>
    <submittedName>
        <fullName evidence="2">Uncharacterized protein</fullName>
    </submittedName>
</protein>
<name>A0AAT9HWA5_9ACTN</name>
<evidence type="ECO:0000256" key="1">
    <source>
        <dbReference type="SAM" id="MobiDB-lite"/>
    </source>
</evidence>
<evidence type="ECO:0000313" key="2">
    <source>
        <dbReference type="EMBL" id="BFO21415.1"/>
    </source>
</evidence>
<reference evidence="2" key="1">
    <citation type="submission" date="2024-06" db="EMBL/GenBank/DDBJ databases">
        <authorList>
            <consortium name="consrtm"/>
            <person name="Uemura M."/>
            <person name="Terahara T."/>
        </authorList>
    </citation>
    <scope>NUCLEOTIDE SEQUENCE</scope>
    <source>
        <strain evidence="2">KM77-8</strain>
    </source>
</reference>
<reference evidence="2" key="2">
    <citation type="submission" date="2024-07" db="EMBL/GenBank/DDBJ databases">
        <title>Streptomyces haneummycinica sp. nov., a new antibiotic-producing actinobacterium isolated from marine sediment.</title>
        <authorList>
            <person name="Uemura M."/>
            <person name="Hamada M."/>
            <person name="Hirano S."/>
            <person name="Kobayashi K."/>
            <person name="Ohshiro T."/>
            <person name="Kobayashi T."/>
            <person name="Terahara T."/>
        </authorList>
    </citation>
    <scope>NUCLEOTIDE SEQUENCE</scope>
    <source>
        <strain evidence="2">KM77-8</strain>
    </source>
</reference>
<dbReference type="EMBL" id="AP035768">
    <property type="protein sequence ID" value="BFO21415.1"/>
    <property type="molecule type" value="Genomic_DNA"/>
</dbReference>
<accession>A0AAT9HWA5</accession>
<gene>
    <name evidence="2" type="ORF">SHKM778_78030</name>
</gene>